<evidence type="ECO:0000313" key="5">
    <source>
        <dbReference type="Proteomes" id="UP001374579"/>
    </source>
</evidence>
<dbReference type="SUPFAM" id="SSF56112">
    <property type="entry name" value="Protein kinase-like (PK-like)"/>
    <property type="match status" value="1"/>
</dbReference>
<feature type="region of interest" description="Disordered" evidence="2">
    <location>
        <begin position="1321"/>
        <end position="1433"/>
    </location>
</feature>
<evidence type="ECO:0000313" key="4">
    <source>
        <dbReference type="EMBL" id="KAK7087208.1"/>
    </source>
</evidence>
<dbReference type="GO" id="GO:0045171">
    <property type="term" value="C:intercellular bridge"/>
    <property type="evidence" value="ECO:0007669"/>
    <property type="project" value="TreeGrafter"/>
</dbReference>
<feature type="repeat" description="ANK" evidence="1">
    <location>
        <begin position="75"/>
        <end position="107"/>
    </location>
</feature>
<feature type="compositionally biased region" description="Basic residues" evidence="2">
    <location>
        <begin position="1411"/>
        <end position="1421"/>
    </location>
</feature>
<dbReference type="EMBL" id="JBAMIC010004070">
    <property type="protein sequence ID" value="KAK7087208.1"/>
    <property type="molecule type" value="Genomic_DNA"/>
</dbReference>
<feature type="region of interest" description="Disordered" evidence="2">
    <location>
        <begin position="561"/>
        <end position="595"/>
    </location>
</feature>
<dbReference type="GO" id="GO:0051306">
    <property type="term" value="P:mitotic sister chromatid separation"/>
    <property type="evidence" value="ECO:0007669"/>
    <property type="project" value="InterPro"/>
</dbReference>
<feature type="compositionally biased region" description="Basic and acidic residues" evidence="2">
    <location>
        <begin position="1151"/>
        <end position="1167"/>
    </location>
</feature>
<dbReference type="GO" id="GO:0005524">
    <property type="term" value="F:ATP binding"/>
    <property type="evidence" value="ECO:0007669"/>
    <property type="project" value="InterPro"/>
</dbReference>
<feature type="compositionally biased region" description="Low complexity" evidence="2">
    <location>
        <begin position="786"/>
        <end position="798"/>
    </location>
</feature>
<keyword evidence="1" id="KW-0040">ANK repeat</keyword>
<dbReference type="GO" id="GO:0000776">
    <property type="term" value="C:kinetochore"/>
    <property type="evidence" value="ECO:0007669"/>
    <property type="project" value="TreeGrafter"/>
</dbReference>
<proteinExistence type="predicted"/>
<feature type="compositionally biased region" description="Low complexity" evidence="2">
    <location>
        <begin position="562"/>
        <end position="579"/>
    </location>
</feature>
<dbReference type="PROSITE" id="PS50088">
    <property type="entry name" value="ANK_REPEAT"/>
    <property type="match status" value="2"/>
</dbReference>
<protein>
    <recommendedName>
        <fullName evidence="3">Protein kinase domain-containing protein</fullName>
    </recommendedName>
</protein>
<feature type="compositionally biased region" description="Basic and acidic residues" evidence="2">
    <location>
        <begin position="1324"/>
        <end position="1377"/>
    </location>
</feature>
<feature type="compositionally biased region" description="Basic and acidic residues" evidence="2">
    <location>
        <begin position="1089"/>
        <end position="1100"/>
    </location>
</feature>
<sequence>MSVWKRELFKWTRSVGSGKDTKGTDDRYEPLVTLGQIDSNNEDLKELFVSVMHGRKKDVLDVLQKGLWIDFPNNAGQTALFVATLRSQYRIVELLLQNGANPNEKSDTGMTPVHVACLKGSLRALGAMLEAGGDLRFHDNQGKSCLDWAGLNPSPRKRQKLLEFLQKAQLFALNFSGDFLSRANSLDRQPSILQMLRGKVGSQMSLDIQQESGLRRVHSHGYGRVYYGGDAASGVVSVIPLVTENQLRSDDGGISFESSSYYVMTSMTWNTTPVTIKKLDKNLQRESTVDLLISEVDHISKLRHPNLLLLMGLCQANTFDNLMLVFERVSIGSLYHVLHEKLDHLPMTYIRDITSQVCLAMQYVHSQSFIHCGLSSHAIFLANMHQVKVGNLEYMVEMKKASTGRICTVATRPHVDQLFRWMSPEVMKGSPPTVASDVYSFCSILQEMITSELPWKGKTINEVVELHKSSSREFVPTVKAVTLFQDIIDMGLKPAPTLRPRDFSSMYHWLQGPLNQPPGWNPDTLERVKTMHKEKQQRIAVAQGSAWGWFDMSESTVINRTSDVQSGSSTSSAPAPAQSVLSQQSKTSDRPASEGATGIAVADATNNHYLTRQKRPGSATDSWSTLDNSDDSLEFDAADGQSNPKTTKDDGTDHGCMLSLPSTSRSRPPTGMGLLPRNQSERSSSSSAIDRHQRYSRRTASLPWQGSLGLLRAGSLSPRISRVPFAMEDLPGSSDRDYAERCKTLPQVKPASHSTDVKDFTKGDHWSFANLQTVSGIKRKTKLSPRRSLPSSRSRPPRFSNKHITKSHSAVVEMSAELNVNEDVELSMPGSVRTLTEQFQAYMHNHSLRQSILKGSKSPHGTLFEDLDTSPTRLEQSPDMNEIPPEGQKQNDEESPDKDDDSACSLKGSKESLTSVSYRDETSQEEEEEEEEEEGFPLTSKDELDVTDETITAVPRLTLQAPSSPQEDKSPPNLGKSTSLTNVLQEREDFRASAVEQSDMELDHTDSLFFASFDQSANGCSNSPGSLSNSPRNTYIGFEHLLPFLPSSTAGNTDISNHPFDFQDYYIDDEYTGVPHPDDLKRFQGSSAAKDRRAKTDRSRPRTRAHFWLGGGKKGEQYYRKNKPQQPDEETKNERGEEPWWLTDQKTGKVYRKEDRIRNELLNEKSQAEQPKTKQYGSNKEPRRDMHRKDEKRNKKDLQNQKRDEDVPDCEEEELSQGNGREYYVQDSFAIEEEEDDVSQKDEEQSYRKEDQWLDDQWQGEELREITDQDDEEEEMKKPETPKRKDHRSREEQTREQKFTEASQWLEERFEKLQRFKRQMVNADEGRLGKWSDAGTRNEEQQGTKDRKNKYEERGDGRQDGRTEQTEYRKENGERAKPKSTSTSRDDNDMGESLSTHSDFPSSEYPTLELKHRRENPRRKKKDNDEKHMNVTEVYDEMADRRYGFEDFTDGEPLNHRRDYLPRVQEHEKETKPRDDDFEGRDHLLLGQRFETEETFYSQNKESRSDCDQFVNSFPESSQSDLYPDLPTGYVTKNSSVSTVVERRVSDVWQQSGDDNNDDDNDRTLVADEAADQRRCIVLNLERNCLPQEELEESACSLGQEYSSPEASATSQQGASPKSTQRKFYLGSSEGSRGYSTTLRIESSLEKRGCHRITHTARDTSTGVTQTVHEETVQADTLRTTMGIQ</sequence>
<dbReference type="Gene3D" id="3.30.200.20">
    <property type="entry name" value="Phosphorylase Kinase, domain 1"/>
    <property type="match status" value="1"/>
</dbReference>
<dbReference type="GO" id="GO:0008608">
    <property type="term" value="P:attachment of spindle microtubules to kinetochore"/>
    <property type="evidence" value="ECO:0007669"/>
    <property type="project" value="InterPro"/>
</dbReference>
<feature type="compositionally biased region" description="Basic and acidic residues" evidence="2">
    <location>
        <begin position="1129"/>
        <end position="1138"/>
    </location>
</feature>
<feature type="compositionally biased region" description="Acidic residues" evidence="2">
    <location>
        <begin position="923"/>
        <end position="935"/>
    </location>
</feature>
<dbReference type="InterPro" id="IPR036770">
    <property type="entry name" value="Ankyrin_rpt-contain_sf"/>
</dbReference>
<evidence type="ECO:0000259" key="3">
    <source>
        <dbReference type="PROSITE" id="PS50011"/>
    </source>
</evidence>
<dbReference type="SMART" id="SM00248">
    <property type="entry name" value="ANK"/>
    <property type="match status" value="2"/>
</dbReference>
<feature type="compositionally biased region" description="Basic and acidic residues" evidence="2">
    <location>
        <begin position="1275"/>
        <end position="1299"/>
    </location>
</feature>
<feature type="domain" description="Protein kinase" evidence="3">
    <location>
        <begin position="211"/>
        <end position="510"/>
    </location>
</feature>
<feature type="compositionally biased region" description="Polar residues" evidence="2">
    <location>
        <begin position="869"/>
        <end position="879"/>
    </location>
</feature>
<feature type="region of interest" description="Disordered" evidence="2">
    <location>
        <begin position="853"/>
        <end position="982"/>
    </location>
</feature>
<evidence type="ECO:0000256" key="2">
    <source>
        <dbReference type="SAM" id="MobiDB-lite"/>
    </source>
</evidence>
<dbReference type="Gene3D" id="1.10.510.10">
    <property type="entry name" value="Transferase(Phosphotransferase) domain 1"/>
    <property type="match status" value="1"/>
</dbReference>
<evidence type="ECO:0000256" key="1">
    <source>
        <dbReference type="PROSITE-ProRule" id="PRU00023"/>
    </source>
</evidence>
<feature type="compositionally biased region" description="Acidic residues" evidence="2">
    <location>
        <begin position="893"/>
        <end position="902"/>
    </location>
</feature>
<comment type="caution">
    <text evidence="4">The sequence shown here is derived from an EMBL/GenBank/DDBJ whole genome shotgun (WGS) entry which is preliminary data.</text>
</comment>
<accession>A0AAN9AHW0</accession>
<dbReference type="Gene3D" id="1.25.40.20">
    <property type="entry name" value="Ankyrin repeat-containing domain"/>
    <property type="match status" value="1"/>
</dbReference>
<dbReference type="Pfam" id="PF07714">
    <property type="entry name" value="PK_Tyr_Ser-Thr"/>
    <property type="match status" value="1"/>
</dbReference>
<dbReference type="InterPro" id="IPR000719">
    <property type="entry name" value="Prot_kinase_dom"/>
</dbReference>
<feature type="region of interest" description="Disordered" evidence="2">
    <location>
        <begin position="1446"/>
        <end position="1479"/>
    </location>
</feature>
<feature type="region of interest" description="Disordered" evidence="2">
    <location>
        <begin position="1076"/>
        <end position="1304"/>
    </location>
</feature>
<feature type="compositionally biased region" description="Acidic residues" evidence="2">
    <location>
        <begin position="628"/>
        <end position="637"/>
    </location>
</feature>
<dbReference type="GO" id="GO:0007094">
    <property type="term" value="P:mitotic spindle assembly checkpoint signaling"/>
    <property type="evidence" value="ECO:0007669"/>
    <property type="project" value="InterPro"/>
</dbReference>
<name>A0AAN9AHW0_9CAEN</name>
<dbReference type="InterPro" id="IPR002110">
    <property type="entry name" value="Ankyrin_rpt"/>
</dbReference>
<dbReference type="GO" id="GO:0004672">
    <property type="term" value="F:protein kinase activity"/>
    <property type="evidence" value="ECO:0007669"/>
    <property type="project" value="InterPro"/>
</dbReference>
<dbReference type="PROSITE" id="PS50011">
    <property type="entry name" value="PROTEIN_KINASE_DOM"/>
    <property type="match status" value="1"/>
</dbReference>
<feature type="compositionally biased region" description="Polar residues" evidence="2">
    <location>
        <begin position="1393"/>
        <end position="1405"/>
    </location>
</feature>
<feature type="region of interest" description="Disordered" evidence="2">
    <location>
        <begin position="1596"/>
        <end position="1637"/>
    </location>
</feature>
<feature type="compositionally biased region" description="Acidic residues" evidence="2">
    <location>
        <begin position="1206"/>
        <end position="1215"/>
    </location>
</feature>
<feature type="compositionally biased region" description="Polar residues" evidence="2">
    <location>
        <begin position="1168"/>
        <end position="1178"/>
    </location>
</feature>
<feature type="compositionally biased region" description="Polar residues" evidence="2">
    <location>
        <begin position="1510"/>
        <end position="1521"/>
    </location>
</feature>
<dbReference type="GO" id="GO:0007140">
    <property type="term" value="P:male meiotic nuclear division"/>
    <property type="evidence" value="ECO:0007669"/>
    <property type="project" value="InterPro"/>
</dbReference>
<dbReference type="Proteomes" id="UP001374579">
    <property type="component" value="Unassembled WGS sequence"/>
</dbReference>
<dbReference type="InterPro" id="IPR039339">
    <property type="entry name" value="Tex14"/>
</dbReference>
<dbReference type="GO" id="GO:0030496">
    <property type="term" value="C:midbody"/>
    <property type="evidence" value="ECO:0007669"/>
    <property type="project" value="TreeGrafter"/>
</dbReference>
<dbReference type="InterPro" id="IPR001245">
    <property type="entry name" value="Ser-Thr/Tyr_kinase_cat_dom"/>
</dbReference>
<dbReference type="PROSITE" id="PS50297">
    <property type="entry name" value="ANK_REP_REGION"/>
    <property type="match status" value="2"/>
</dbReference>
<feature type="compositionally biased region" description="Low complexity" evidence="2">
    <location>
        <begin position="658"/>
        <end position="670"/>
    </location>
</feature>
<keyword evidence="5" id="KW-1185">Reference proteome</keyword>
<feature type="compositionally biased region" description="Basic and acidic residues" evidence="2">
    <location>
        <begin position="1453"/>
        <end position="1479"/>
    </location>
</feature>
<reference evidence="4 5" key="1">
    <citation type="submission" date="2024-02" db="EMBL/GenBank/DDBJ databases">
        <title>Chromosome-scale genome assembly of the rough periwinkle Littorina saxatilis.</title>
        <authorList>
            <person name="De Jode A."/>
            <person name="Faria R."/>
            <person name="Formenti G."/>
            <person name="Sims Y."/>
            <person name="Smith T.P."/>
            <person name="Tracey A."/>
            <person name="Wood J.M.D."/>
            <person name="Zagrodzka Z.B."/>
            <person name="Johannesson K."/>
            <person name="Butlin R.K."/>
            <person name="Leder E.H."/>
        </authorList>
    </citation>
    <scope>NUCLEOTIDE SEQUENCE [LARGE SCALE GENOMIC DNA]</scope>
    <source>
        <strain evidence="4">Snail1</strain>
        <tissue evidence="4">Muscle</tissue>
    </source>
</reference>
<feature type="compositionally biased region" description="Basic and acidic residues" evidence="2">
    <location>
        <begin position="1180"/>
        <end position="1205"/>
    </location>
</feature>
<organism evidence="4 5">
    <name type="scientific">Littorina saxatilis</name>
    <dbReference type="NCBI Taxonomy" id="31220"/>
    <lineage>
        <taxon>Eukaryota</taxon>
        <taxon>Metazoa</taxon>
        <taxon>Spiralia</taxon>
        <taxon>Lophotrochozoa</taxon>
        <taxon>Mollusca</taxon>
        <taxon>Gastropoda</taxon>
        <taxon>Caenogastropoda</taxon>
        <taxon>Littorinimorpha</taxon>
        <taxon>Littorinoidea</taxon>
        <taxon>Littorinidae</taxon>
        <taxon>Littorina</taxon>
    </lineage>
</organism>
<dbReference type="Pfam" id="PF13637">
    <property type="entry name" value="Ank_4"/>
    <property type="match status" value="1"/>
</dbReference>
<feature type="region of interest" description="Disordered" evidence="2">
    <location>
        <begin position="607"/>
        <end position="697"/>
    </location>
</feature>
<feature type="region of interest" description="Disordered" evidence="2">
    <location>
        <begin position="1497"/>
        <end position="1527"/>
    </location>
</feature>
<feature type="region of interest" description="Disordered" evidence="2">
    <location>
        <begin position="779"/>
        <end position="808"/>
    </location>
</feature>
<feature type="repeat" description="ANK" evidence="1">
    <location>
        <begin position="108"/>
        <end position="140"/>
    </location>
</feature>
<dbReference type="GO" id="GO:0043063">
    <property type="term" value="P:intercellular bridge organization"/>
    <property type="evidence" value="ECO:0007669"/>
    <property type="project" value="InterPro"/>
</dbReference>
<dbReference type="PANTHER" id="PTHR23060:SF3">
    <property type="entry name" value="TESTIS EXPRESSED 14, INTERCELLULAR BRIDGE FORMING FACTOR"/>
    <property type="match status" value="1"/>
</dbReference>
<dbReference type="PANTHER" id="PTHR23060">
    <property type="entry name" value="TESTIS EXPRESSED GENE 14"/>
    <property type="match status" value="1"/>
</dbReference>
<feature type="compositionally biased region" description="Polar residues" evidence="2">
    <location>
        <begin position="1600"/>
        <end position="1619"/>
    </location>
</feature>
<dbReference type="InterPro" id="IPR011009">
    <property type="entry name" value="Kinase-like_dom_sf"/>
</dbReference>
<dbReference type="SUPFAM" id="SSF48403">
    <property type="entry name" value="Ankyrin repeat"/>
    <property type="match status" value="1"/>
</dbReference>
<feature type="compositionally biased region" description="Basic and acidic residues" evidence="2">
    <location>
        <begin position="1238"/>
        <end position="1252"/>
    </location>
</feature>
<gene>
    <name evidence="4" type="ORF">V1264_021285</name>
</gene>